<proteinExistence type="predicted"/>
<dbReference type="InterPro" id="IPR053140">
    <property type="entry name" value="GDSL_Rv0518-like"/>
</dbReference>
<evidence type="ECO:0000313" key="3">
    <source>
        <dbReference type="Proteomes" id="UP001345827"/>
    </source>
</evidence>
<dbReference type="AlphaFoldDB" id="A0AAV9QKM5"/>
<dbReference type="Proteomes" id="UP001345827">
    <property type="component" value="Unassembled WGS sequence"/>
</dbReference>
<reference evidence="2 3" key="1">
    <citation type="submission" date="2023-06" db="EMBL/GenBank/DDBJ databases">
        <title>Black Yeasts Isolated from many extreme environments.</title>
        <authorList>
            <person name="Coleine C."/>
            <person name="Stajich J.E."/>
            <person name="Selbmann L."/>
        </authorList>
    </citation>
    <scope>NUCLEOTIDE SEQUENCE [LARGE SCALE GENOMIC DNA]</scope>
    <source>
        <strain evidence="2 3">CCFEE 5887</strain>
    </source>
</reference>
<dbReference type="PANTHER" id="PTHR43784:SF3">
    <property type="entry name" value="GDSL FAMILY LIPASE"/>
    <property type="match status" value="1"/>
</dbReference>
<dbReference type="EMBL" id="JAXLQG010000001">
    <property type="protein sequence ID" value="KAK5545701.1"/>
    <property type="molecule type" value="Genomic_DNA"/>
</dbReference>
<evidence type="ECO:0000256" key="1">
    <source>
        <dbReference type="SAM" id="SignalP"/>
    </source>
</evidence>
<name>A0AAV9QKM5_9PEZI</name>
<sequence>MAFLHRSTSVLAILCLYVLTFCDARISKRRVVTTPSIPDGHWVDTWTAMPQLTEYTNLPPPPYRKTKNTSTVIFYNSTIRQTLHTSTGASQIRIRISNAFGLTDLPITAVTIALPYNGSAGVSAIQPSTLQTVTFSGGEASIVIPDGALAVSDPLDFPVEPQSMVTVTMYLATGQEGTYITSHPGSRDTSWMTLGNQVGAINLTGPSLNSTAHW</sequence>
<organism evidence="2 3">
    <name type="scientific">Vermiconidia calcicola</name>
    <dbReference type="NCBI Taxonomy" id="1690605"/>
    <lineage>
        <taxon>Eukaryota</taxon>
        <taxon>Fungi</taxon>
        <taxon>Dikarya</taxon>
        <taxon>Ascomycota</taxon>
        <taxon>Pezizomycotina</taxon>
        <taxon>Dothideomycetes</taxon>
        <taxon>Dothideomycetidae</taxon>
        <taxon>Mycosphaerellales</taxon>
        <taxon>Extremaceae</taxon>
        <taxon>Vermiconidia</taxon>
    </lineage>
</organism>
<gene>
    <name evidence="2" type="ORF">LTR25_000709</name>
</gene>
<feature type="chain" id="PRO_5043844057" evidence="1">
    <location>
        <begin position="25"/>
        <end position="214"/>
    </location>
</feature>
<keyword evidence="1" id="KW-0732">Signal</keyword>
<comment type="caution">
    <text evidence="2">The sequence shown here is derived from an EMBL/GenBank/DDBJ whole genome shotgun (WGS) entry which is preliminary data.</text>
</comment>
<protein>
    <submittedName>
        <fullName evidence="2">Uncharacterized protein</fullName>
    </submittedName>
</protein>
<dbReference type="PANTHER" id="PTHR43784">
    <property type="entry name" value="GDSL-LIKE LIPASE/ACYLHYDROLASE, PUTATIVE (AFU_ORTHOLOGUE AFUA_2G00820)-RELATED"/>
    <property type="match status" value="1"/>
</dbReference>
<evidence type="ECO:0000313" key="2">
    <source>
        <dbReference type="EMBL" id="KAK5545701.1"/>
    </source>
</evidence>
<accession>A0AAV9QKM5</accession>
<feature type="signal peptide" evidence="1">
    <location>
        <begin position="1"/>
        <end position="24"/>
    </location>
</feature>
<keyword evidence="3" id="KW-1185">Reference proteome</keyword>